<dbReference type="EnsemblProtists" id="EOD31342">
    <property type="protein sequence ID" value="EOD31342"/>
    <property type="gene ID" value="EMIHUDRAFT_253572"/>
</dbReference>
<dbReference type="PaxDb" id="2903-EOD31342"/>
<reference evidence="2" key="2">
    <citation type="submission" date="2024-10" db="UniProtKB">
        <authorList>
            <consortium name="EnsemblProtists"/>
        </authorList>
    </citation>
    <scope>IDENTIFICATION</scope>
</reference>
<protein>
    <recommendedName>
        <fullName evidence="4">TLC domain-containing protein</fullName>
    </recommendedName>
</protein>
<dbReference type="GeneID" id="17276617"/>
<keyword evidence="1" id="KW-1133">Transmembrane helix</keyword>
<accession>A0A0D3K6F7</accession>
<keyword evidence="1" id="KW-0472">Membrane</keyword>
<feature type="transmembrane region" description="Helical" evidence="1">
    <location>
        <begin position="112"/>
        <end position="137"/>
    </location>
</feature>
<evidence type="ECO:0000256" key="1">
    <source>
        <dbReference type="SAM" id="Phobius"/>
    </source>
</evidence>
<feature type="transmembrane region" description="Helical" evidence="1">
    <location>
        <begin position="209"/>
        <end position="242"/>
    </location>
</feature>
<feature type="transmembrane region" description="Helical" evidence="1">
    <location>
        <begin position="262"/>
        <end position="280"/>
    </location>
</feature>
<name>A0A0D3K6F7_EMIH1</name>
<dbReference type="AlphaFoldDB" id="A0A0D3K6F7"/>
<evidence type="ECO:0000313" key="2">
    <source>
        <dbReference type="EnsemblProtists" id="EOD31342"/>
    </source>
</evidence>
<proteinExistence type="predicted"/>
<evidence type="ECO:0008006" key="4">
    <source>
        <dbReference type="Google" id="ProtNLM"/>
    </source>
</evidence>
<dbReference type="HOGENOM" id="CLU_926206_0_0_1"/>
<dbReference type="RefSeq" id="XP_005783771.1">
    <property type="nucleotide sequence ID" value="XM_005783714.1"/>
</dbReference>
<organism evidence="2 3">
    <name type="scientific">Emiliania huxleyi (strain CCMP1516)</name>
    <dbReference type="NCBI Taxonomy" id="280463"/>
    <lineage>
        <taxon>Eukaryota</taxon>
        <taxon>Haptista</taxon>
        <taxon>Haptophyta</taxon>
        <taxon>Prymnesiophyceae</taxon>
        <taxon>Isochrysidales</taxon>
        <taxon>Noelaerhabdaceae</taxon>
        <taxon>Emiliania</taxon>
    </lineage>
</organism>
<reference evidence="3" key="1">
    <citation type="journal article" date="2013" name="Nature">
        <title>Pan genome of the phytoplankton Emiliania underpins its global distribution.</title>
        <authorList>
            <person name="Read B.A."/>
            <person name="Kegel J."/>
            <person name="Klute M.J."/>
            <person name="Kuo A."/>
            <person name="Lefebvre S.C."/>
            <person name="Maumus F."/>
            <person name="Mayer C."/>
            <person name="Miller J."/>
            <person name="Monier A."/>
            <person name="Salamov A."/>
            <person name="Young J."/>
            <person name="Aguilar M."/>
            <person name="Claverie J.M."/>
            <person name="Frickenhaus S."/>
            <person name="Gonzalez K."/>
            <person name="Herman E.K."/>
            <person name="Lin Y.C."/>
            <person name="Napier J."/>
            <person name="Ogata H."/>
            <person name="Sarno A.F."/>
            <person name="Shmutz J."/>
            <person name="Schroeder D."/>
            <person name="de Vargas C."/>
            <person name="Verret F."/>
            <person name="von Dassow P."/>
            <person name="Valentin K."/>
            <person name="Van de Peer Y."/>
            <person name="Wheeler G."/>
            <person name="Dacks J.B."/>
            <person name="Delwiche C.F."/>
            <person name="Dyhrman S.T."/>
            <person name="Glockner G."/>
            <person name="John U."/>
            <person name="Richards T."/>
            <person name="Worden A.Z."/>
            <person name="Zhang X."/>
            <person name="Grigoriev I.V."/>
            <person name="Allen A.E."/>
            <person name="Bidle K."/>
            <person name="Borodovsky M."/>
            <person name="Bowler C."/>
            <person name="Brownlee C."/>
            <person name="Cock J.M."/>
            <person name="Elias M."/>
            <person name="Gladyshev V.N."/>
            <person name="Groth M."/>
            <person name="Guda C."/>
            <person name="Hadaegh A."/>
            <person name="Iglesias-Rodriguez M.D."/>
            <person name="Jenkins J."/>
            <person name="Jones B.M."/>
            <person name="Lawson T."/>
            <person name="Leese F."/>
            <person name="Lindquist E."/>
            <person name="Lobanov A."/>
            <person name="Lomsadze A."/>
            <person name="Malik S.B."/>
            <person name="Marsh M.E."/>
            <person name="Mackinder L."/>
            <person name="Mock T."/>
            <person name="Mueller-Roeber B."/>
            <person name="Pagarete A."/>
            <person name="Parker M."/>
            <person name="Probert I."/>
            <person name="Quesneville H."/>
            <person name="Raines C."/>
            <person name="Rensing S.A."/>
            <person name="Riano-Pachon D.M."/>
            <person name="Richier S."/>
            <person name="Rokitta S."/>
            <person name="Shiraiwa Y."/>
            <person name="Soanes D.M."/>
            <person name="van der Giezen M."/>
            <person name="Wahlund T.M."/>
            <person name="Williams B."/>
            <person name="Wilson W."/>
            <person name="Wolfe G."/>
            <person name="Wurch L.L."/>
        </authorList>
    </citation>
    <scope>NUCLEOTIDE SEQUENCE</scope>
</reference>
<keyword evidence="3" id="KW-1185">Reference proteome</keyword>
<evidence type="ECO:0000313" key="3">
    <source>
        <dbReference type="Proteomes" id="UP000013827"/>
    </source>
</evidence>
<sequence length="301" mass="32283">MPDSTFAAALEVVDSATACGLDQGAQGLAGSPDGLTDRLDELLLKEIEDTVSVGETLSERENVGGISASSSKDSLPEGKDCVVESLPESVGLPGGTTRSHAERLRMQPVSLLLRWSGCLLGQTAIGLVILAATYSVIIKVAVDEARERRSAEREFGSGESDAHWTGDARSTVLLLLRPSYALLLARVTSALMVGVAKRAPCGDWEYIPLPAFGVLLLHHALASLWALAAVLYPAGCAIGLLIDRDAWVDLYLLHRFIPVMLWTMGCGLVFLSTDVGLAVWQKTLSVKHYKERAATAQHHQR</sequence>
<dbReference type="Proteomes" id="UP000013827">
    <property type="component" value="Unassembled WGS sequence"/>
</dbReference>
<dbReference type="KEGG" id="ehx:EMIHUDRAFT_253572"/>
<keyword evidence="1" id="KW-0812">Transmembrane</keyword>